<feature type="compositionally biased region" description="Basic residues" evidence="1">
    <location>
        <begin position="102"/>
        <end position="111"/>
    </location>
</feature>
<feature type="region of interest" description="Disordered" evidence="1">
    <location>
        <begin position="101"/>
        <end position="124"/>
    </location>
</feature>
<keyword evidence="3" id="KW-1185">Reference proteome</keyword>
<evidence type="ECO:0000313" key="2">
    <source>
        <dbReference type="EMBL" id="KGQ02012.1"/>
    </source>
</evidence>
<name>A0A0A2V6N3_PARBA</name>
<dbReference type="VEuPathDB" id="FungiDB:PAAG_11187"/>
<reference evidence="2 3" key="1">
    <citation type="journal article" date="2011" name="PLoS Genet.">
        <title>Comparative genomic analysis of human fungal pathogens causing paracoccidioidomycosis.</title>
        <authorList>
            <person name="Desjardins C.A."/>
            <person name="Champion M.D."/>
            <person name="Holder J.W."/>
            <person name="Muszewska A."/>
            <person name="Goldberg J."/>
            <person name="Bailao A.M."/>
            <person name="Brigido M.M."/>
            <person name="Ferreira M.E."/>
            <person name="Garcia A.M."/>
            <person name="Grynberg M."/>
            <person name="Gujja S."/>
            <person name="Heiman D.I."/>
            <person name="Henn M.R."/>
            <person name="Kodira C.D."/>
            <person name="Leon-Narvaez H."/>
            <person name="Longo L.V."/>
            <person name="Ma L.J."/>
            <person name="Malavazi I."/>
            <person name="Matsuo A.L."/>
            <person name="Morais F.V."/>
            <person name="Pereira M."/>
            <person name="Rodriguez-Brito S."/>
            <person name="Sakthikumar S."/>
            <person name="Salem-Izacc S.M."/>
            <person name="Sykes S.M."/>
            <person name="Teixeira M.M."/>
            <person name="Vallejo M.C."/>
            <person name="Walter M.E."/>
            <person name="Yandava C."/>
            <person name="Young S."/>
            <person name="Zeng Q."/>
            <person name="Zucker J."/>
            <person name="Felipe M.S."/>
            <person name="Goldman G.H."/>
            <person name="Haas B.J."/>
            <person name="McEwen J.G."/>
            <person name="Nino-Vega G."/>
            <person name="Puccia R."/>
            <person name="San-Blas G."/>
            <person name="Soares C.M."/>
            <person name="Birren B.W."/>
            <person name="Cuomo C.A."/>
        </authorList>
    </citation>
    <scope>NUCLEOTIDE SEQUENCE [LARGE SCALE GENOMIC DNA]</scope>
    <source>
        <strain evidence="3">ATCC MYA-826 / Pb01</strain>
    </source>
</reference>
<dbReference type="EMBL" id="KN293993">
    <property type="protein sequence ID" value="KGQ02012.1"/>
    <property type="molecule type" value="Genomic_DNA"/>
</dbReference>
<dbReference type="HOGENOM" id="CLU_1669930_0_0_1"/>
<dbReference type="GeneID" id="26970278"/>
<organism evidence="2 3">
    <name type="scientific">Paracoccidioides lutzii (strain ATCC MYA-826 / Pb01)</name>
    <name type="common">Paracoccidioides brasiliensis</name>
    <dbReference type="NCBI Taxonomy" id="502779"/>
    <lineage>
        <taxon>Eukaryota</taxon>
        <taxon>Fungi</taxon>
        <taxon>Dikarya</taxon>
        <taxon>Ascomycota</taxon>
        <taxon>Pezizomycotina</taxon>
        <taxon>Eurotiomycetes</taxon>
        <taxon>Eurotiomycetidae</taxon>
        <taxon>Onygenales</taxon>
        <taxon>Ajellomycetaceae</taxon>
        <taxon>Paracoccidioides</taxon>
    </lineage>
</organism>
<sequence length="158" mass="17697">MKKSVAQGGRRALTVTHEKAIRGNMTNLMILTDHPKPREESFSNFEIAIGNMTPPIDEPATVRPNAVARFWPKYWDTVAIAENFRRANELFLCPIAGSNRGGRGRHTHAPKRSNNGPTITPMENCKNTDKNPIQGTPVFLHPVILLNLFGCLLHRIYS</sequence>
<proteinExistence type="predicted"/>
<gene>
    <name evidence="2" type="ORF">PAAG_11187</name>
</gene>
<dbReference type="KEGG" id="pbl:PAAG_11187"/>
<evidence type="ECO:0000313" key="3">
    <source>
        <dbReference type="Proteomes" id="UP000002059"/>
    </source>
</evidence>
<evidence type="ECO:0000256" key="1">
    <source>
        <dbReference type="SAM" id="MobiDB-lite"/>
    </source>
</evidence>
<accession>A0A0A2V6N3</accession>
<dbReference type="AlphaFoldDB" id="A0A0A2V6N3"/>
<dbReference type="Proteomes" id="UP000002059">
    <property type="component" value="Partially assembled WGS sequence"/>
</dbReference>
<dbReference type="RefSeq" id="XP_015703487.1">
    <property type="nucleotide sequence ID" value="XM_015846880.1"/>
</dbReference>
<protein>
    <submittedName>
        <fullName evidence="2">Uncharacterized protein</fullName>
    </submittedName>
</protein>